<gene>
    <name evidence="14" type="ORF">PEDI_02550</name>
</gene>
<dbReference type="GO" id="GO:0003755">
    <property type="term" value="F:peptidyl-prolyl cis-trans isomerase activity"/>
    <property type="evidence" value="ECO:0007669"/>
    <property type="project" value="UniProtKB-KW"/>
</dbReference>
<evidence type="ECO:0000256" key="12">
    <source>
        <dbReference type="SAM" id="Phobius"/>
    </source>
</evidence>
<evidence type="ECO:0000259" key="13">
    <source>
        <dbReference type="PROSITE" id="PS50198"/>
    </source>
</evidence>
<evidence type="ECO:0000313" key="15">
    <source>
        <dbReference type="Proteomes" id="UP001310022"/>
    </source>
</evidence>
<keyword evidence="6 12" id="KW-0472">Membrane</keyword>
<dbReference type="PROSITE" id="PS50198">
    <property type="entry name" value="PPIC_PPIASE_2"/>
    <property type="match status" value="1"/>
</dbReference>
<feature type="domain" description="PpiC" evidence="13">
    <location>
        <begin position="342"/>
        <end position="443"/>
    </location>
</feature>
<keyword evidence="3" id="KW-0997">Cell inner membrane</keyword>
<dbReference type="Gene3D" id="3.10.50.40">
    <property type="match status" value="2"/>
</dbReference>
<dbReference type="PANTHER" id="PTHR47529">
    <property type="entry name" value="PEPTIDYL-PROLYL CIS-TRANS ISOMERASE D"/>
    <property type="match status" value="1"/>
</dbReference>
<evidence type="ECO:0000313" key="14">
    <source>
        <dbReference type="EMBL" id="GJM59703.1"/>
    </source>
</evidence>
<dbReference type="Pfam" id="PF13616">
    <property type="entry name" value="Rotamase_3"/>
    <property type="match status" value="1"/>
</dbReference>
<sequence length="698" mass="76566">MALINKIREKTGVAVGVIAVGLLVFIVGGDLLAPGSSQDDRVVGEIAGNEIPLEVYQNQIEELKINFRNNYGRFPSETETNSLRQQAWDLLVIKETFKTEYEALGIKVSDEELIDMVQGKNISPQIQASFTDPQTGVFDKDRLVQFLAQMSQMPPQQQAQWTSFEASLIPARERLKFDYLVQGANYVTTEEAKRQYEGETEVAEAKYLYVPFYTVGDSLVPVKDSELKSYLSAHSKQYQTEAYRAVKYVTFPIVPSASDSAAFFTEINEIKDEFKAVAEDAEYAAANTDVNGQSFGTFSIDQLPRMLQANAGNLSEGDVRGPYAEGGFYTLYKVSKISEEGTKSAKASHILIRAEDSSDEAKAKAKKEANSILRKIKGGADFEEMAKENSADPSASRGGDLGWFSEGRMVEPFEKAVFGMNKAGLYGAVVETQFGYHIIKVTEPVTTKAFSVATIQREMIASDETRDKIFRDADMLATNAGDVNEMEALAKENNYRVQTAARLGANDRRLGSIADARAVISWAFRDAAIGEVSEAQDAGENYVVAALTSVVEEGTSPLSAVKAEVTDKVKKEKKAEIIKEKLSGATLDEMAKNYGDDAKVYEASDLKIASNILPSVGYAPEAVGTIFGLEKGEISKAVVTDNGILVIQLVAKTTAPEIANYKTYADQLKANLNNRVSFNISESLKEAANVVDERYKYY</sequence>
<evidence type="ECO:0000256" key="2">
    <source>
        <dbReference type="ARBA" id="ARBA00022475"/>
    </source>
</evidence>
<comment type="similarity">
    <text evidence="8">Belongs to the PpiD chaperone family.</text>
</comment>
<evidence type="ECO:0000256" key="11">
    <source>
        <dbReference type="PROSITE-ProRule" id="PRU00278"/>
    </source>
</evidence>
<evidence type="ECO:0000256" key="1">
    <source>
        <dbReference type="ARBA" id="ARBA00004382"/>
    </source>
</evidence>
<dbReference type="SUPFAM" id="SSF109998">
    <property type="entry name" value="Triger factor/SurA peptide-binding domain-like"/>
    <property type="match status" value="1"/>
</dbReference>
<dbReference type="RefSeq" id="WP_338235681.1">
    <property type="nucleotide sequence ID" value="NZ_BQKE01000001.1"/>
</dbReference>
<feature type="transmembrane region" description="Helical" evidence="12">
    <location>
        <begin position="12"/>
        <end position="33"/>
    </location>
</feature>
<dbReference type="InterPro" id="IPR046357">
    <property type="entry name" value="PPIase_dom_sf"/>
</dbReference>
<keyword evidence="11 14" id="KW-0413">Isomerase</keyword>
<dbReference type="Pfam" id="PF13145">
    <property type="entry name" value="Rotamase_2"/>
    <property type="match status" value="1"/>
</dbReference>
<proteinExistence type="inferred from homology"/>
<dbReference type="AlphaFoldDB" id="A0AAN4VVI8"/>
<keyword evidence="2" id="KW-1003">Cell membrane</keyword>
<dbReference type="SUPFAM" id="SSF54534">
    <property type="entry name" value="FKBP-like"/>
    <property type="match status" value="2"/>
</dbReference>
<evidence type="ECO:0000256" key="8">
    <source>
        <dbReference type="ARBA" id="ARBA00038408"/>
    </source>
</evidence>
<comment type="caution">
    <text evidence="14">The sequence shown here is derived from an EMBL/GenBank/DDBJ whole genome shotgun (WGS) entry which is preliminary data.</text>
</comment>
<dbReference type="EMBL" id="BQKE01000001">
    <property type="protein sequence ID" value="GJM59703.1"/>
    <property type="molecule type" value="Genomic_DNA"/>
</dbReference>
<dbReference type="GO" id="GO:0005886">
    <property type="term" value="C:plasma membrane"/>
    <property type="evidence" value="ECO:0007669"/>
    <property type="project" value="UniProtKB-SubCell"/>
</dbReference>
<evidence type="ECO:0000256" key="3">
    <source>
        <dbReference type="ARBA" id="ARBA00022519"/>
    </source>
</evidence>
<dbReference type="InterPro" id="IPR052029">
    <property type="entry name" value="PpiD_chaperone"/>
</dbReference>
<dbReference type="Proteomes" id="UP001310022">
    <property type="component" value="Unassembled WGS sequence"/>
</dbReference>
<keyword evidence="4 12" id="KW-0812">Transmembrane</keyword>
<comment type="subcellular location">
    <subcellularLocation>
        <location evidence="1">Cell inner membrane</location>
        <topology evidence="1">Single-pass type II membrane protein</topology>
        <orientation evidence="1">Periplasmic side</orientation>
    </subcellularLocation>
</comment>
<dbReference type="InterPro" id="IPR000297">
    <property type="entry name" value="PPIase_PpiC"/>
</dbReference>
<protein>
    <recommendedName>
        <fullName evidence="9">Periplasmic chaperone PpiD</fullName>
    </recommendedName>
    <alternativeName>
        <fullName evidence="10">Periplasmic folding chaperone</fullName>
    </alternativeName>
</protein>
<evidence type="ECO:0000256" key="4">
    <source>
        <dbReference type="ARBA" id="ARBA00022692"/>
    </source>
</evidence>
<keyword evidence="15" id="KW-1185">Reference proteome</keyword>
<evidence type="ECO:0000256" key="5">
    <source>
        <dbReference type="ARBA" id="ARBA00022989"/>
    </source>
</evidence>
<keyword evidence="5 12" id="KW-1133">Transmembrane helix</keyword>
<evidence type="ECO:0000256" key="7">
    <source>
        <dbReference type="ARBA" id="ARBA00023186"/>
    </source>
</evidence>
<evidence type="ECO:0000256" key="9">
    <source>
        <dbReference type="ARBA" id="ARBA00040743"/>
    </source>
</evidence>
<evidence type="ECO:0000256" key="6">
    <source>
        <dbReference type="ARBA" id="ARBA00023136"/>
    </source>
</evidence>
<dbReference type="Pfam" id="PF13623">
    <property type="entry name" value="SurA_N_2"/>
    <property type="match status" value="1"/>
</dbReference>
<keyword evidence="11" id="KW-0697">Rotamase</keyword>
<keyword evidence="7" id="KW-0143">Chaperone</keyword>
<evidence type="ECO:0000256" key="10">
    <source>
        <dbReference type="ARBA" id="ARBA00042775"/>
    </source>
</evidence>
<organism evidence="14 15">
    <name type="scientific">Persicobacter diffluens</name>
    <dbReference type="NCBI Taxonomy" id="981"/>
    <lineage>
        <taxon>Bacteria</taxon>
        <taxon>Pseudomonadati</taxon>
        <taxon>Bacteroidota</taxon>
        <taxon>Cytophagia</taxon>
        <taxon>Cytophagales</taxon>
        <taxon>Persicobacteraceae</taxon>
        <taxon>Persicobacter</taxon>
    </lineage>
</organism>
<reference evidence="14 15" key="1">
    <citation type="submission" date="2021-12" db="EMBL/GenBank/DDBJ databases">
        <title>Genome sequencing of bacteria with rrn-lacking chromosome and rrn-plasmid.</title>
        <authorList>
            <person name="Anda M."/>
            <person name="Iwasaki W."/>
        </authorList>
    </citation>
    <scope>NUCLEOTIDE SEQUENCE [LARGE SCALE GENOMIC DNA]</scope>
    <source>
        <strain evidence="14 15">NBRC 15940</strain>
    </source>
</reference>
<name>A0AAN4VVI8_9BACT</name>
<dbReference type="PANTHER" id="PTHR47529:SF1">
    <property type="entry name" value="PERIPLASMIC CHAPERONE PPID"/>
    <property type="match status" value="1"/>
</dbReference>
<dbReference type="InterPro" id="IPR027304">
    <property type="entry name" value="Trigger_fact/SurA_dom_sf"/>
</dbReference>
<accession>A0AAN4VVI8</accession>